<keyword evidence="2" id="KW-0378">Hydrolase</keyword>
<dbReference type="Proteomes" id="UP000273022">
    <property type="component" value="Unassembled WGS sequence"/>
</dbReference>
<organism evidence="5 6">
    <name type="scientific">Parashewanella spongiae</name>
    <dbReference type="NCBI Taxonomy" id="342950"/>
    <lineage>
        <taxon>Bacteria</taxon>
        <taxon>Pseudomonadati</taxon>
        <taxon>Pseudomonadota</taxon>
        <taxon>Gammaproteobacteria</taxon>
        <taxon>Alteromonadales</taxon>
        <taxon>Shewanellaceae</taxon>
        <taxon>Parashewanella</taxon>
    </lineage>
</organism>
<evidence type="ECO:0000256" key="3">
    <source>
        <dbReference type="ARBA" id="ARBA00023098"/>
    </source>
</evidence>
<keyword evidence="1" id="KW-0808">Transferase</keyword>
<gene>
    <name evidence="5" type="ORF">D5R81_03865</name>
</gene>
<dbReference type="GO" id="GO:0008970">
    <property type="term" value="F:phospholipase A1 activity"/>
    <property type="evidence" value="ECO:0007669"/>
    <property type="project" value="TreeGrafter"/>
</dbReference>
<feature type="domain" description="LRAT" evidence="4">
    <location>
        <begin position="16"/>
        <end position="108"/>
    </location>
</feature>
<dbReference type="GO" id="GO:0005737">
    <property type="term" value="C:cytoplasm"/>
    <property type="evidence" value="ECO:0007669"/>
    <property type="project" value="TreeGrafter"/>
</dbReference>
<dbReference type="AlphaFoldDB" id="A0A3A6U3Q9"/>
<evidence type="ECO:0000313" key="5">
    <source>
        <dbReference type="EMBL" id="RJY18735.1"/>
    </source>
</evidence>
<name>A0A3A6U3Q9_9GAMM</name>
<evidence type="ECO:0000256" key="2">
    <source>
        <dbReference type="ARBA" id="ARBA00022801"/>
    </source>
</evidence>
<dbReference type="Pfam" id="PF04970">
    <property type="entry name" value="LRAT"/>
    <property type="match status" value="1"/>
</dbReference>
<keyword evidence="3" id="KW-0443">Lipid metabolism</keyword>
<evidence type="ECO:0000259" key="4">
    <source>
        <dbReference type="PROSITE" id="PS51934"/>
    </source>
</evidence>
<dbReference type="InterPro" id="IPR051496">
    <property type="entry name" value="H-rev107_PLA/AT"/>
</dbReference>
<evidence type="ECO:0000313" key="6">
    <source>
        <dbReference type="Proteomes" id="UP000273022"/>
    </source>
</evidence>
<protein>
    <recommendedName>
        <fullName evidence="4">LRAT domain-containing protein</fullName>
    </recommendedName>
</protein>
<comment type="caution">
    <text evidence="5">The sequence shown here is derived from an EMBL/GenBank/DDBJ whole genome shotgun (WGS) entry which is preliminary data.</text>
</comment>
<dbReference type="Gene3D" id="3.90.1720.10">
    <property type="entry name" value="endopeptidase domain like (from Nostoc punctiforme)"/>
    <property type="match status" value="1"/>
</dbReference>
<dbReference type="PANTHER" id="PTHR13943:SF77">
    <property type="entry name" value="LRAT DOMAIN-CONTAINING PROTEIN"/>
    <property type="match status" value="1"/>
</dbReference>
<dbReference type="PROSITE" id="PS51934">
    <property type="entry name" value="LRAT"/>
    <property type="match status" value="1"/>
</dbReference>
<dbReference type="OrthoDB" id="6398855at2"/>
<proteinExistence type="predicted"/>
<dbReference type="GO" id="GO:0004623">
    <property type="term" value="F:phospholipase A2 activity"/>
    <property type="evidence" value="ECO:0007669"/>
    <property type="project" value="TreeGrafter"/>
</dbReference>
<dbReference type="PANTHER" id="PTHR13943">
    <property type="entry name" value="HRAS-LIKE SUPPRESSOR - RELATED"/>
    <property type="match status" value="1"/>
</dbReference>
<evidence type="ECO:0000256" key="1">
    <source>
        <dbReference type="ARBA" id="ARBA00022679"/>
    </source>
</evidence>
<dbReference type="GO" id="GO:0070292">
    <property type="term" value="P:N-acylphosphatidylethanolamine metabolic process"/>
    <property type="evidence" value="ECO:0007669"/>
    <property type="project" value="TreeGrafter"/>
</dbReference>
<accession>A0A3A6U3Q9</accession>
<keyword evidence="6" id="KW-1185">Reference proteome</keyword>
<dbReference type="GO" id="GO:0016410">
    <property type="term" value="F:N-acyltransferase activity"/>
    <property type="evidence" value="ECO:0007669"/>
    <property type="project" value="TreeGrafter"/>
</dbReference>
<dbReference type="InterPro" id="IPR007053">
    <property type="entry name" value="LRAT_dom"/>
</dbReference>
<sequence>MSPCSPSYRLGDHLITRFDAYGILHHHGLYVGNDAVIHLSPDANGVELTGLSGFANHHPIHVKRHAPNPEQAVNRAYALLDDGSYHLLHFNCEHFVNYCIDGIGYSEQVGQAYFTAELTASASGLLGKEMQRHVTNTPLSTLQLAGNRIAAPLERAVSGVSTTLSDTTAALCQGQVLQAAEQLISGLWITSTESVELIVHQAVNDISAIKESIEDMWDWLWR</sequence>
<reference evidence="5 6" key="1">
    <citation type="submission" date="2018-09" db="EMBL/GenBank/DDBJ databases">
        <title>Phylogeny of the Shewanellaceae, and recommendation for two new genera, Pseudoshewanella and Parashewanella.</title>
        <authorList>
            <person name="Wang G."/>
        </authorList>
    </citation>
    <scope>NUCLEOTIDE SEQUENCE [LARGE SCALE GENOMIC DNA]</scope>
    <source>
        <strain evidence="5 6">KCTC 22492</strain>
    </source>
</reference>
<dbReference type="EMBL" id="QYYH01000016">
    <property type="protein sequence ID" value="RJY18735.1"/>
    <property type="molecule type" value="Genomic_DNA"/>
</dbReference>
<dbReference type="RefSeq" id="WP_121852340.1">
    <property type="nucleotide sequence ID" value="NZ_CP037952.1"/>
</dbReference>